<evidence type="ECO:0000256" key="5">
    <source>
        <dbReference type="ARBA" id="ARBA00022989"/>
    </source>
</evidence>
<name>A0A135LFL4_PENPA</name>
<sequence length="941" mass="104713">MAALHPSAAGNNASSTASSTSSNPQFTPVSYGSDEDRPVPGPAKSPIGPLRLQTNFDDHLDVGDPLSDFENDGDYNTRGETEGKLQRSGLGPRYTIEEESDVVRRFDRRLVPFLALLYLLSFLDRSNIGNAKIAGLQDDLQLSSSQYEWLLTAFYITYILFEWMTLMYRVVPPHIYISLCVCGWGLVASFQCLATSFGGLVVLRALLGITEAAFGPGVPFYLSLFYRRHELAFRNGLFISAAPLATSFASSLAYLIVRFSSDGPISPWRTLFLVEGFPSVIVAVFAWFLIPDSPGRARFLSRRQRVVAQQRLEESTADYQQSYGSRFNWREILKTAADPKAYMAAFMFFSCNVAFSSMPVFLPTIIKDMGYSSLQAQALSAPPYLVAFVVVLLTAYASDRSRSRSPYLIAHALISSLAYLAIAVTGYFHSHLPPWLHISIRYICVYPATAGFFSAITLIITWSMDNRVEKEGKGASIAILNIIGQCGPLLGTRLYPETDGPWYIRGMATCSFFMVVVAILAVGLRILLQRMNRATAETTYTIVQAGPADQGEERDVLMALMENITYEAIVIGAGPGGLATLAALYDAGLKPILWIDRTFKGGRLNTVYREISSNTKIRDYLKAIYSSPVCVSIIRSIRPPNAVTELESMNRDNTCQLSFAGDMILMLVNGMLDRSEVQSIEGEVERASLEGGIWTVSTFNKNFQTNRLFMCTGSQPNSSSMHYPFNKNLTVLDLDECMLRSHLPSAIPKDRKSVVAVIGNSHSGILCCKNLYESAKSNERDIKIVNFYRRPIKYAKYVDNGIIFDNTGLKGSTAEWAKEVMENDPDPEVIEQIDLSQNQDLAFREHLCRCTHIIYAIGYARSPLPEIYIDRQRAGEELIFDMHSSGFHYGDRAERVRGLYANGIAFPEEVKDPGGHVEAAVGVAKFFNFAERMKRNWLSVE</sequence>
<comment type="caution">
    <text evidence="10">The sequence shown here is derived from an EMBL/GenBank/DDBJ whole genome shotgun (WGS) entry which is preliminary data.</text>
</comment>
<dbReference type="FunFam" id="1.20.1250.20:FF:000018">
    <property type="entry name" value="MFS transporter permease"/>
    <property type="match status" value="1"/>
</dbReference>
<dbReference type="InterPro" id="IPR011701">
    <property type="entry name" value="MFS"/>
</dbReference>
<dbReference type="RefSeq" id="XP_040646317.1">
    <property type="nucleotide sequence ID" value="XM_040789364.1"/>
</dbReference>
<keyword evidence="5 8" id="KW-1133">Transmembrane helix</keyword>
<keyword evidence="3" id="KW-0813">Transport</keyword>
<feature type="compositionally biased region" description="Basic and acidic residues" evidence="7">
    <location>
        <begin position="75"/>
        <end position="85"/>
    </location>
</feature>
<evidence type="ECO:0000256" key="1">
    <source>
        <dbReference type="ARBA" id="ARBA00004141"/>
    </source>
</evidence>
<evidence type="ECO:0000259" key="9">
    <source>
        <dbReference type="PROSITE" id="PS50850"/>
    </source>
</evidence>
<evidence type="ECO:0000256" key="4">
    <source>
        <dbReference type="ARBA" id="ARBA00022692"/>
    </source>
</evidence>
<dbReference type="SUPFAM" id="SSF103473">
    <property type="entry name" value="MFS general substrate transporter"/>
    <property type="match status" value="1"/>
</dbReference>
<dbReference type="SUPFAM" id="SSF51905">
    <property type="entry name" value="FAD/NAD(P)-binding domain"/>
    <property type="match status" value="1"/>
</dbReference>
<organism evidence="10 11">
    <name type="scientific">Penicillium patulum</name>
    <name type="common">Penicillium griseofulvum</name>
    <dbReference type="NCBI Taxonomy" id="5078"/>
    <lineage>
        <taxon>Eukaryota</taxon>
        <taxon>Fungi</taxon>
        <taxon>Dikarya</taxon>
        <taxon>Ascomycota</taxon>
        <taxon>Pezizomycotina</taxon>
        <taxon>Eurotiomycetes</taxon>
        <taxon>Eurotiomycetidae</taxon>
        <taxon>Eurotiales</taxon>
        <taxon>Aspergillaceae</taxon>
        <taxon>Penicillium</taxon>
    </lineage>
</organism>
<dbReference type="STRING" id="5078.A0A135LFL4"/>
<protein>
    <submittedName>
        <fullName evidence="10">Major facilitator superfamily domain, general substrate transporter</fullName>
    </submittedName>
</protein>
<feature type="transmembrane region" description="Helical" evidence="8">
    <location>
        <begin position="440"/>
        <end position="462"/>
    </location>
</feature>
<proteinExistence type="inferred from homology"/>
<feature type="transmembrane region" description="Helical" evidence="8">
    <location>
        <begin position="374"/>
        <end position="396"/>
    </location>
</feature>
<dbReference type="GeneID" id="63704664"/>
<feature type="transmembrane region" description="Helical" evidence="8">
    <location>
        <begin position="149"/>
        <end position="168"/>
    </location>
</feature>
<feature type="transmembrane region" description="Helical" evidence="8">
    <location>
        <begin position="175"/>
        <end position="197"/>
    </location>
</feature>
<dbReference type="InterPro" id="IPR020846">
    <property type="entry name" value="MFS_dom"/>
</dbReference>
<evidence type="ECO:0000256" key="2">
    <source>
        <dbReference type="ARBA" id="ARBA00008335"/>
    </source>
</evidence>
<dbReference type="EMBL" id="LHQR01000065">
    <property type="protein sequence ID" value="KXG47781.1"/>
    <property type="molecule type" value="Genomic_DNA"/>
</dbReference>
<dbReference type="PRINTS" id="PR00411">
    <property type="entry name" value="PNDRDTASEI"/>
</dbReference>
<feature type="transmembrane region" description="Helical" evidence="8">
    <location>
        <begin position="474"/>
        <end position="496"/>
    </location>
</feature>
<feature type="transmembrane region" description="Helical" evidence="8">
    <location>
        <begin position="236"/>
        <end position="256"/>
    </location>
</feature>
<dbReference type="InterPro" id="IPR036259">
    <property type="entry name" value="MFS_trans_sf"/>
</dbReference>
<keyword evidence="11" id="KW-1185">Reference proteome</keyword>
<dbReference type="OrthoDB" id="2985014at2759"/>
<keyword evidence="4 8" id="KW-0812">Transmembrane</keyword>
<feature type="transmembrane region" description="Helical" evidence="8">
    <location>
        <begin position="110"/>
        <end position="129"/>
    </location>
</feature>
<dbReference type="InterPro" id="IPR036188">
    <property type="entry name" value="FAD/NAD-bd_sf"/>
</dbReference>
<keyword evidence="6 8" id="KW-0472">Membrane</keyword>
<feature type="transmembrane region" description="Helical" evidence="8">
    <location>
        <begin position="502"/>
        <end position="524"/>
    </location>
</feature>
<gene>
    <name evidence="10" type="ORF">PGRI_016510</name>
</gene>
<dbReference type="PANTHER" id="PTHR43791">
    <property type="entry name" value="PERMEASE-RELATED"/>
    <property type="match status" value="1"/>
</dbReference>
<feature type="transmembrane region" description="Helical" evidence="8">
    <location>
        <begin position="203"/>
        <end position="224"/>
    </location>
</feature>
<dbReference type="Pfam" id="PF07690">
    <property type="entry name" value="MFS_1"/>
    <property type="match status" value="1"/>
</dbReference>
<feature type="transmembrane region" description="Helical" evidence="8">
    <location>
        <begin position="268"/>
        <end position="290"/>
    </location>
</feature>
<dbReference type="GO" id="GO:0016020">
    <property type="term" value="C:membrane"/>
    <property type="evidence" value="ECO:0007669"/>
    <property type="project" value="UniProtKB-SubCell"/>
</dbReference>
<evidence type="ECO:0000256" key="6">
    <source>
        <dbReference type="ARBA" id="ARBA00023136"/>
    </source>
</evidence>
<feature type="region of interest" description="Disordered" evidence="7">
    <location>
        <begin position="1"/>
        <end position="52"/>
    </location>
</feature>
<dbReference type="AlphaFoldDB" id="A0A135LFL4"/>
<feature type="domain" description="Major facilitator superfamily (MFS) profile" evidence="9">
    <location>
        <begin position="110"/>
        <end position="535"/>
    </location>
</feature>
<evidence type="ECO:0000313" key="10">
    <source>
        <dbReference type="EMBL" id="KXG47781.1"/>
    </source>
</evidence>
<comment type="similarity">
    <text evidence="2">Belongs to the major facilitator superfamily.</text>
</comment>
<dbReference type="Gene3D" id="3.50.50.60">
    <property type="entry name" value="FAD/NAD(P)-binding domain"/>
    <property type="match status" value="1"/>
</dbReference>
<evidence type="ECO:0000256" key="3">
    <source>
        <dbReference type="ARBA" id="ARBA00022448"/>
    </source>
</evidence>
<comment type="subcellular location">
    <subcellularLocation>
        <location evidence="1">Membrane</location>
        <topology evidence="1">Multi-pass membrane protein</topology>
    </subcellularLocation>
</comment>
<dbReference type="GO" id="GO:0022857">
    <property type="term" value="F:transmembrane transporter activity"/>
    <property type="evidence" value="ECO:0007669"/>
    <property type="project" value="InterPro"/>
</dbReference>
<feature type="transmembrane region" description="Helical" evidence="8">
    <location>
        <begin position="408"/>
        <end position="428"/>
    </location>
</feature>
<evidence type="ECO:0000256" key="8">
    <source>
        <dbReference type="SAM" id="Phobius"/>
    </source>
</evidence>
<accession>A0A135LFL4</accession>
<dbReference type="Proteomes" id="UP000070168">
    <property type="component" value="Unassembled WGS sequence"/>
</dbReference>
<feature type="region of interest" description="Disordered" evidence="7">
    <location>
        <begin position="66"/>
        <end position="91"/>
    </location>
</feature>
<dbReference type="Gene3D" id="1.20.1250.20">
    <property type="entry name" value="MFS general substrate transporter like domains"/>
    <property type="match status" value="2"/>
</dbReference>
<dbReference type="FunFam" id="1.20.1250.20:FF:000013">
    <property type="entry name" value="MFS general substrate transporter"/>
    <property type="match status" value="1"/>
</dbReference>
<feature type="compositionally biased region" description="Low complexity" evidence="7">
    <location>
        <begin position="7"/>
        <end position="23"/>
    </location>
</feature>
<feature type="transmembrane region" description="Helical" evidence="8">
    <location>
        <begin position="341"/>
        <end position="362"/>
    </location>
</feature>
<reference evidence="10 11" key="1">
    <citation type="journal article" date="2016" name="BMC Genomics">
        <title>Genome sequencing and secondary metabolism of the postharvest pathogen Penicillium griseofulvum.</title>
        <authorList>
            <person name="Banani H."/>
            <person name="Marcet-Houben M."/>
            <person name="Ballester A.R."/>
            <person name="Abbruscato P."/>
            <person name="Gonzalez-Candelas L."/>
            <person name="Gabaldon T."/>
            <person name="Spadaro D."/>
        </authorList>
    </citation>
    <scope>NUCLEOTIDE SEQUENCE [LARGE SCALE GENOMIC DNA]</scope>
    <source>
        <strain evidence="10 11">PG3</strain>
    </source>
</reference>
<evidence type="ECO:0000256" key="7">
    <source>
        <dbReference type="SAM" id="MobiDB-lite"/>
    </source>
</evidence>
<evidence type="ECO:0000313" key="11">
    <source>
        <dbReference type="Proteomes" id="UP000070168"/>
    </source>
</evidence>
<dbReference type="PANTHER" id="PTHR43791:SF27">
    <property type="entry name" value="TRANSPORTER, PUTATIVE (AFU_ORTHOLOGUE AFUA_2G15730)-RELATED"/>
    <property type="match status" value="1"/>
</dbReference>
<dbReference type="PROSITE" id="PS50850">
    <property type="entry name" value="MFS"/>
    <property type="match status" value="1"/>
</dbReference>